<evidence type="ECO:0000313" key="1">
    <source>
        <dbReference type="EMBL" id="KKL17761.1"/>
    </source>
</evidence>
<organism evidence="1">
    <name type="scientific">marine sediment metagenome</name>
    <dbReference type="NCBI Taxonomy" id="412755"/>
    <lineage>
        <taxon>unclassified sequences</taxon>
        <taxon>metagenomes</taxon>
        <taxon>ecological metagenomes</taxon>
    </lineage>
</organism>
<reference evidence="1" key="1">
    <citation type="journal article" date="2015" name="Nature">
        <title>Complex archaea that bridge the gap between prokaryotes and eukaryotes.</title>
        <authorList>
            <person name="Spang A."/>
            <person name="Saw J.H."/>
            <person name="Jorgensen S.L."/>
            <person name="Zaremba-Niedzwiedzka K."/>
            <person name="Martijn J."/>
            <person name="Lind A.E."/>
            <person name="van Eijk R."/>
            <person name="Schleper C."/>
            <person name="Guy L."/>
            <person name="Ettema T.J."/>
        </authorList>
    </citation>
    <scope>NUCLEOTIDE SEQUENCE</scope>
</reference>
<protein>
    <submittedName>
        <fullName evidence="1">Uncharacterized protein</fullName>
    </submittedName>
</protein>
<proteinExistence type="predicted"/>
<accession>A0A0F9DJ81</accession>
<sequence>MIAVGQHVHVIFRHRDGSTVFLVRVERIDYERQEIWTGKVWMKFANCVPCE</sequence>
<dbReference type="AlphaFoldDB" id="A0A0F9DJ81"/>
<dbReference type="EMBL" id="LAZR01039133">
    <property type="protein sequence ID" value="KKL17761.1"/>
    <property type="molecule type" value="Genomic_DNA"/>
</dbReference>
<comment type="caution">
    <text evidence="1">The sequence shown here is derived from an EMBL/GenBank/DDBJ whole genome shotgun (WGS) entry which is preliminary data.</text>
</comment>
<gene>
    <name evidence="1" type="ORF">LCGC14_2482320</name>
</gene>
<name>A0A0F9DJ81_9ZZZZ</name>